<feature type="domain" description="Histidine kinase" evidence="11">
    <location>
        <begin position="420"/>
        <end position="628"/>
    </location>
</feature>
<evidence type="ECO:0000256" key="7">
    <source>
        <dbReference type="ARBA" id="ARBA00022777"/>
    </source>
</evidence>
<evidence type="ECO:0000259" key="11">
    <source>
        <dbReference type="PROSITE" id="PS50109"/>
    </source>
</evidence>
<dbReference type="SMART" id="SM01079">
    <property type="entry name" value="CHASE"/>
    <property type="match status" value="1"/>
</dbReference>
<dbReference type="SMART" id="SM00387">
    <property type="entry name" value="HATPase_c"/>
    <property type="match status" value="1"/>
</dbReference>
<keyword evidence="6 10" id="KW-0812">Transmembrane</keyword>
<evidence type="ECO:0000259" key="14">
    <source>
        <dbReference type="PROSITE" id="PS50839"/>
    </source>
</evidence>
<feature type="transmembrane region" description="Helical" evidence="10">
    <location>
        <begin position="233"/>
        <end position="255"/>
    </location>
</feature>
<feature type="domain" description="CHASE" evidence="14">
    <location>
        <begin position="83"/>
        <end position="173"/>
    </location>
</feature>
<dbReference type="InterPro" id="IPR006189">
    <property type="entry name" value="CHASE_dom"/>
</dbReference>
<keyword evidence="5" id="KW-0808">Transferase</keyword>
<evidence type="ECO:0000259" key="13">
    <source>
        <dbReference type="PROSITE" id="PS50113"/>
    </source>
</evidence>
<dbReference type="PROSITE" id="PS50890">
    <property type="entry name" value="PUA"/>
    <property type="match status" value="1"/>
</dbReference>
<dbReference type="PRINTS" id="PR00344">
    <property type="entry name" value="BCTRLSENSOR"/>
</dbReference>
<dbReference type="Gene3D" id="3.30.565.10">
    <property type="entry name" value="Histidine kinase-like ATPase, C-terminal domain"/>
    <property type="match status" value="1"/>
</dbReference>
<dbReference type="eggNOG" id="COG4251">
    <property type="taxonomic scope" value="Bacteria"/>
</dbReference>
<comment type="subcellular location">
    <subcellularLocation>
        <location evidence="2">Membrane</location>
    </subcellularLocation>
</comment>
<dbReference type="InterPro" id="IPR052162">
    <property type="entry name" value="Sensor_kinase/Photoreceptor"/>
</dbReference>
<dbReference type="PROSITE" id="PS50112">
    <property type="entry name" value="PAS"/>
    <property type="match status" value="1"/>
</dbReference>
<name>A0A095SVE6_9FLAO</name>
<evidence type="ECO:0000313" key="15">
    <source>
        <dbReference type="EMBL" id="KGD68616.1"/>
    </source>
</evidence>
<dbReference type="SUPFAM" id="SSF55785">
    <property type="entry name" value="PYP-like sensor domain (PAS domain)"/>
    <property type="match status" value="1"/>
</dbReference>
<dbReference type="GO" id="GO:0004673">
    <property type="term" value="F:protein histidine kinase activity"/>
    <property type="evidence" value="ECO:0007669"/>
    <property type="project" value="UniProtKB-EC"/>
</dbReference>
<keyword evidence="4" id="KW-0597">Phosphoprotein</keyword>
<dbReference type="SUPFAM" id="SSF55874">
    <property type="entry name" value="ATPase domain of HSP90 chaperone/DNA topoisomerase II/histidine kinase"/>
    <property type="match status" value="1"/>
</dbReference>
<dbReference type="InterPro" id="IPR036890">
    <property type="entry name" value="HATPase_C_sf"/>
</dbReference>
<feature type="domain" description="PAS" evidence="12">
    <location>
        <begin position="275"/>
        <end position="346"/>
    </location>
</feature>
<keyword evidence="7" id="KW-0418">Kinase</keyword>
<dbReference type="InterPro" id="IPR035965">
    <property type="entry name" value="PAS-like_dom_sf"/>
</dbReference>
<dbReference type="CDD" id="cd00130">
    <property type="entry name" value="PAS"/>
    <property type="match status" value="1"/>
</dbReference>
<dbReference type="Pfam" id="PF08447">
    <property type="entry name" value="PAS_3"/>
    <property type="match status" value="1"/>
</dbReference>
<evidence type="ECO:0000256" key="3">
    <source>
        <dbReference type="ARBA" id="ARBA00012438"/>
    </source>
</evidence>
<dbReference type="SMART" id="SM00091">
    <property type="entry name" value="PAS"/>
    <property type="match status" value="1"/>
</dbReference>
<dbReference type="AlphaFoldDB" id="A0A095SVE6"/>
<evidence type="ECO:0000256" key="5">
    <source>
        <dbReference type="ARBA" id="ARBA00022679"/>
    </source>
</evidence>
<evidence type="ECO:0000256" key="6">
    <source>
        <dbReference type="ARBA" id="ARBA00022692"/>
    </source>
</evidence>
<dbReference type="Proteomes" id="UP000029554">
    <property type="component" value="Unassembled WGS sequence"/>
</dbReference>
<comment type="catalytic activity">
    <reaction evidence="1">
        <text>ATP + protein L-histidine = ADP + protein N-phospho-L-histidine.</text>
        <dbReference type="EC" id="2.7.13.3"/>
    </reaction>
</comment>
<evidence type="ECO:0000256" key="8">
    <source>
        <dbReference type="ARBA" id="ARBA00022989"/>
    </source>
</evidence>
<dbReference type="Pfam" id="PF03924">
    <property type="entry name" value="CHASE"/>
    <property type="match status" value="1"/>
</dbReference>
<evidence type="ECO:0000313" key="16">
    <source>
        <dbReference type="Proteomes" id="UP000029554"/>
    </source>
</evidence>
<sequence>MLSLIVFIVSLSYKVIKESEKREMSNILNVVEQNFQQILKTSYTATLTLAMTINDDGNPENFNEIASQLIDNKSGIDAVQLVPNGIISNVFPLEENKAALNYNILKSHYNIRKEAEKSIERRTMYFAGPIKLIQGGIGVVGRLPVYKNNKFWGFSAVVIKLETLMKSSGVESIDKSKYYFQFSKKNPATNKEEFFLPSKTNFSDYYYQTVTISEGDWKLYLISTKKNTIIGQILMSFILGFLLSIVSGFTVYYLLKRPAELQKLLKKKSNRLVLSEKQYRALFEQAPVGIAKIDSMSGKYLDINTHYCSILGYSAEEMKQINFESTIHVDDLDVFNSKMTQLLNDEIMEFSLENRFYHKSGKIIIVNLLVAALWKNNSKSKTHMTIIEDITDKKRAEENLKESFNIVTEQNKRLLNFSYIVSHNLRSHTSNIQTIADFLDQAESKEERDEMIDLLKKVSHSLNETMYNLNEVVNIRTNVNLTIESLNLHTYIEKTINLLSDKVYEKNLKICNTVSKDVMVNYNISYLESILYNFISNAIRYSHTQKKSEINISFDTEKRVLKIADNGIGIDLKKNGDKLFGLYKTFNNSPESKGVGLFISKNQIDAMGGTVTVESELNVGTTFSIFFK</sequence>
<dbReference type="InterPro" id="IPR004358">
    <property type="entry name" value="Sig_transdc_His_kin-like_C"/>
</dbReference>
<dbReference type="GO" id="GO:0007165">
    <property type="term" value="P:signal transduction"/>
    <property type="evidence" value="ECO:0007669"/>
    <property type="project" value="UniProtKB-ARBA"/>
</dbReference>
<dbReference type="InterPro" id="IPR000700">
    <property type="entry name" value="PAS-assoc_C"/>
</dbReference>
<dbReference type="EMBL" id="JRHH01000003">
    <property type="protein sequence ID" value="KGD68616.1"/>
    <property type="molecule type" value="Genomic_DNA"/>
</dbReference>
<evidence type="ECO:0000256" key="9">
    <source>
        <dbReference type="ARBA" id="ARBA00023136"/>
    </source>
</evidence>
<keyword evidence="16" id="KW-1185">Reference proteome</keyword>
<organism evidence="15 16">
    <name type="scientific">Flavobacterium aquatile LMG 4008 = ATCC 11947</name>
    <dbReference type="NCBI Taxonomy" id="1453498"/>
    <lineage>
        <taxon>Bacteria</taxon>
        <taxon>Pseudomonadati</taxon>
        <taxon>Bacteroidota</taxon>
        <taxon>Flavobacteriia</taxon>
        <taxon>Flavobacteriales</taxon>
        <taxon>Flavobacteriaceae</taxon>
        <taxon>Flavobacterium</taxon>
    </lineage>
</organism>
<dbReference type="Gene3D" id="3.30.450.350">
    <property type="entry name" value="CHASE domain"/>
    <property type="match status" value="1"/>
</dbReference>
<dbReference type="PROSITE" id="PS50839">
    <property type="entry name" value="CHASE"/>
    <property type="match status" value="1"/>
</dbReference>
<dbReference type="InterPro" id="IPR042240">
    <property type="entry name" value="CHASE_sf"/>
</dbReference>
<dbReference type="STRING" id="1453498.LG45_10110"/>
<dbReference type="PANTHER" id="PTHR43304">
    <property type="entry name" value="PHYTOCHROME-LIKE PROTEIN CPH1"/>
    <property type="match status" value="1"/>
</dbReference>
<dbReference type="EC" id="2.7.13.3" evidence="3"/>
<dbReference type="InterPro" id="IPR005467">
    <property type="entry name" value="His_kinase_dom"/>
</dbReference>
<reference evidence="15 16" key="1">
    <citation type="submission" date="2014-09" db="EMBL/GenBank/DDBJ databases">
        <title>Whole Genome Shotgun of Flavobacterium aquatile LMG 4008.</title>
        <authorList>
            <person name="Gale A.N."/>
            <person name="Pipes S.E."/>
            <person name="Newman J.D."/>
        </authorList>
    </citation>
    <scope>NUCLEOTIDE SEQUENCE [LARGE SCALE GENOMIC DNA]</scope>
    <source>
        <strain evidence="15 16">LMG 4008</strain>
    </source>
</reference>
<evidence type="ECO:0000256" key="2">
    <source>
        <dbReference type="ARBA" id="ARBA00004370"/>
    </source>
</evidence>
<proteinExistence type="predicted"/>
<dbReference type="CDD" id="cd00075">
    <property type="entry name" value="HATPase"/>
    <property type="match status" value="1"/>
</dbReference>
<gene>
    <name evidence="15" type="ORF">LG45_10110</name>
</gene>
<accession>A0A095SVE6</accession>
<dbReference type="InterPro" id="IPR000014">
    <property type="entry name" value="PAS"/>
</dbReference>
<dbReference type="PROSITE" id="PS50113">
    <property type="entry name" value="PAC"/>
    <property type="match status" value="1"/>
</dbReference>
<evidence type="ECO:0000256" key="1">
    <source>
        <dbReference type="ARBA" id="ARBA00000085"/>
    </source>
</evidence>
<dbReference type="Pfam" id="PF02518">
    <property type="entry name" value="HATPase_c"/>
    <property type="match status" value="1"/>
</dbReference>
<feature type="domain" description="PAC" evidence="13">
    <location>
        <begin position="350"/>
        <end position="402"/>
    </location>
</feature>
<keyword evidence="9 10" id="KW-0472">Membrane</keyword>
<dbReference type="PROSITE" id="PS50109">
    <property type="entry name" value="HIS_KIN"/>
    <property type="match status" value="1"/>
</dbReference>
<comment type="caution">
    <text evidence="15">The sequence shown here is derived from an EMBL/GenBank/DDBJ whole genome shotgun (WGS) entry which is preliminary data.</text>
</comment>
<evidence type="ECO:0000256" key="10">
    <source>
        <dbReference type="SAM" id="Phobius"/>
    </source>
</evidence>
<dbReference type="InterPro" id="IPR003594">
    <property type="entry name" value="HATPase_dom"/>
</dbReference>
<dbReference type="eggNOG" id="COG3452">
    <property type="taxonomic scope" value="Bacteria"/>
</dbReference>
<protein>
    <recommendedName>
        <fullName evidence="3">histidine kinase</fullName>
        <ecNumber evidence="3">2.7.13.3</ecNumber>
    </recommendedName>
</protein>
<evidence type="ECO:0000259" key="12">
    <source>
        <dbReference type="PROSITE" id="PS50112"/>
    </source>
</evidence>
<dbReference type="NCBIfam" id="TIGR00229">
    <property type="entry name" value="sensory_box"/>
    <property type="match status" value="1"/>
</dbReference>
<dbReference type="GO" id="GO:0016020">
    <property type="term" value="C:membrane"/>
    <property type="evidence" value="ECO:0007669"/>
    <property type="project" value="UniProtKB-SubCell"/>
</dbReference>
<keyword evidence="8 10" id="KW-1133">Transmembrane helix</keyword>
<dbReference type="InterPro" id="IPR013655">
    <property type="entry name" value="PAS_fold_3"/>
</dbReference>
<dbReference type="Gene3D" id="3.30.450.20">
    <property type="entry name" value="PAS domain"/>
    <property type="match status" value="1"/>
</dbReference>
<evidence type="ECO:0000256" key="4">
    <source>
        <dbReference type="ARBA" id="ARBA00022553"/>
    </source>
</evidence>
<dbReference type="PANTHER" id="PTHR43304:SF1">
    <property type="entry name" value="PAC DOMAIN-CONTAINING PROTEIN"/>
    <property type="match status" value="1"/>
</dbReference>